<comment type="subcellular location">
    <subcellularLocation>
        <location evidence="2">Cytoplasm</location>
        <location evidence="2">Nucleoid</location>
    </subcellularLocation>
</comment>
<dbReference type="InterPro" id="IPR036894">
    <property type="entry name" value="YbaB-like_sf"/>
</dbReference>
<dbReference type="eggNOG" id="COG0718">
    <property type="taxonomic scope" value="Bacteria"/>
</dbReference>
<dbReference type="SUPFAM" id="SSF82607">
    <property type="entry name" value="YbaB-like"/>
    <property type="match status" value="1"/>
</dbReference>
<keyword evidence="5" id="KW-1185">Reference proteome</keyword>
<feature type="coiled-coil region" evidence="3">
    <location>
        <begin position="3"/>
        <end position="30"/>
    </location>
</feature>
<sequence length="106" mass="11660">MNIQKMMQQAQAMQTKMQELQERLGEMEVQGMSGGGMVQVVMTCKGEVRKLTINPEVINPDDRETLEDLVMAAINAARAVADNTMTEETQKLMGQFGIPGGAKLPF</sequence>
<dbReference type="GO" id="GO:0003677">
    <property type="term" value="F:DNA binding"/>
    <property type="evidence" value="ECO:0007669"/>
    <property type="project" value="UniProtKB-UniRule"/>
</dbReference>
<dbReference type="InterPro" id="IPR004401">
    <property type="entry name" value="YbaB/EbfC"/>
</dbReference>
<dbReference type="PANTHER" id="PTHR33449:SF1">
    <property type="entry name" value="NUCLEOID-ASSOCIATED PROTEIN YBAB"/>
    <property type="match status" value="1"/>
</dbReference>
<reference evidence="4 5" key="1">
    <citation type="journal article" date="2011" name="BMC Genomics">
        <title>Genomic insights into an obligate epibiotic bacterial predator: Micavibrio aeruginosavorus ARL-13.</title>
        <authorList>
            <person name="Wang Z."/>
            <person name="Kadouri D."/>
            <person name="Wu M."/>
        </authorList>
    </citation>
    <scope>NUCLEOTIDE SEQUENCE [LARGE SCALE GENOMIC DNA]</scope>
    <source>
        <strain evidence="4 5">ARL-13</strain>
    </source>
</reference>
<dbReference type="Gene3D" id="3.30.1310.10">
    <property type="entry name" value="Nucleoid-associated protein YbaB-like domain"/>
    <property type="match status" value="1"/>
</dbReference>
<dbReference type="GO" id="GO:0043590">
    <property type="term" value="C:bacterial nucleoid"/>
    <property type="evidence" value="ECO:0007669"/>
    <property type="project" value="UniProtKB-UniRule"/>
</dbReference>
<keyword evidence="1 2" id="KW-0238">DNA-binding</keyword>
<dbReference type="NCBIfam" id="TIGR00103">
    <property type="entry name" value="DNA_YbaB_EbfC"/>
    <property type="match status" value="1"/>
</dbReference>
<dbReference type="Proteomes" id="UP000009286">
    <property type="component" value="Chromosome"/>
</dbReference>
<dbReference type="KEGG" id="mai:MICA_320"/>
<comment type="function">
    <text evidence="2">Binds to DNA and alters its conformation. May be involved in regulation of gene expression, nucleoid organization and DNA protection.</text>
</comment>
<comment type="subunit">
    <text evidence="2">Homodimer.</text>
</comment>
<proteinExistence type="inferred from homology"/>
<organism evidence="4 5">
    <name type="scientific">Micavibrio aeruginosavorus (strain ARL-13)</name>
    <dbReference type="NCBI Taxonomy" id="856793"/>
    <lineage>
        <taxon>Bacteria</taxon>
        <taxon>Pseudomonadati</taxon>
        <taxon>Bdellovibrionota</taxon>
        <taxon>Bdellovibrionia</taxon>
        <taxon>Bdellovibrionales</taxon>
        <taxon>Pseudobdellovibrionaceae</taxon>
        <taxon>Micavibrio</taxon>
    </lineage>
</organism>
<dbReference type="HAMAP" id="MF_00274">
    <property type="entry name" value="DNA_YbaB_EbfC"/>
    <property type="match status" value="1"/>
</dbReference>
<gene>
    <name evidence="4" type="ordered locus">MICA_320</name>
</gene>
<dbReference type="GO" id="GO:0005829">
    <property type="term" value="C:cytosol"/>
    <property type="evidence" value="ECO:0007669"/>
    <property type="project" value="TreeGrafter"/>
</dbReference>
<keyword evidence="3" id="KW-0175">Coiled coil</keyword>
<dbReference type="EMBL" id="CP002382">
    <property type="protein sequence ID" value="AEP08665.1"/>
    <property type="molecule type" value="Genomic_DNA"/>
</dbReference>
<dbReference type="Pfam" id="PF02575">
    <property type="entry name" value="YbaB_DNA_bd"/>
    <property type="match status" value="1"/>
</dbReference>
<dbReference type="HOGENOM" id="CLU_140930_1_0_5"/>
<comment type="similarity">
    <text evidence="2">Belongs to the YbaB/EbfC family.</text>
</comment>
<dbReference type="PANTHER" id="PTHR33449">
    <property type="entry name" value="NUCLEOID-ASSOCIATED PROTEIN YBAB"/>
    <property type="match status" value="1"/>
</dbReference>
<keyword evidence="2" id="KW-0963">Cytoplasm</keyword>
<dbReference type="AlphaFoldDB" id="G2KR13"/>
<evidence type="ECO:0000313" key="5">
    <source>
        <dbReference type="Proteomes" id="UP000009286"/>
    </source>
</evidence>
<protein>
    <recommendedName>
        <fullName evidence="2">Nucleoid-associated protein MICA_320</fullName>
    </recommendedName>
</protein>
<dbReference type="RefSeq" id="WP_014101888.1">
    <property type="nucleotide sequence ID" value="NC_016026.1"/>
</dbReference>
<accession>G2KR13</accession>
<evidence type="ECO:0000256" key="1">
    <source>
        <dbReference type="ARBA" id="ARBA00023125"/>
    </source>
</evidence>
<evidence type="ECO:0000256" key="2">
    <source>
        <dbReference type="HAMAP-Rule" id="MF_00274"/>
    </source>
</evidence>
<name>G2KR13_MICAA</name>
<evidence type="ECO:0000256" key="3">
    <source>
        <dbReference type="SAM" id="Coils"/>
    </source>
</evidence>
<dbReference type="PIRSF" id="PIRSF004555">
    <property type="entry name" value="UCP004555"/>
    <property type="match status" value="1"/>
</dbReference>
<evidence type="ECO:0000313" key="4">
    <source>
        <dbReference type="EMBL" id="AEP08665.1"/>
    </source>
</evidence>
<dbReference type="STRING" id="856793.MICA_320"/>